<name>A0A448Z5J0_9STRA</name>
<gene>
    <name evidence="2" type="ORF">PSNMU_V1.4_AUG-EV-PASAV3_0041020</name>
</gene>
<evidence type="ECO:0000313" key="2">
    <source>
        <dbReference type="EMBL" id="VEU37304.1"/>
    </source>
</evidence>
<dbReference type="InterPro" id="IPR036691">
    <property type="entry name" value="Endo/exonu/phosph_ase_sf"/>
</dbReference>
<evidence type="ECO:0000313" key="3">
    <source>
        <dbReference type="Proteomes" id="UP000291116"/>
    </source>
</evidence>
<dbReference type="Pfam" id="PF03372">
    <property type="entry name" value="Exo_endo_phos"/>
    <property type="match status" value="1"/>
</dbReference>
<reference evidence="2 3" key="1">
    <citation type="submission" date="2019-01" db="EMBL/GenBank/DDBJ databases">
        <authorList>
            <person name="Ferrante I. M."/>
        </authorList>
    </citation>
    <scope>NUCLEOTIDE SEQUENCE [LARGE SCALE GENOMIC DNA]</scope>
    <source>
        <strain evidence="2 3">B856</strain>
    </source>
</reference>
<organism evidence="2 3">
    <name type="scientific">Pseudo-nitzschia multistriata</name>
    <dbReference type="NCBI Taxonomy" id="183589"/>
    <lineage>
        <taxon>Eukaryota</taxon>
        <taxon>Sar</taxon>
        <taxon>Stramenopiles</taxon>
        <taxon>Ochrophyta</taxon>
        <taxon>Bacillariophyta</taxon>
        <taxon>Bacillariophyceae</taxon>
        <taxon>Bacillariophycidae</taxon>
        <taxon>Bacillariales</taxon>
        <taxon>Bacillariaceae</taxon>
        <taxon>Pseudo-nitzschia</taxon>
    </lineage>
</organism>
<dbReference type="AlphaFoldDB" id="A0A448Z5J0"/>
<protein>
    <recommendedName>
        <fullName evidence="1">Endonuclease/exonuclease/phosphatase domain-containing protein</fullName>
    </recommendedName>
</protein>
<evidence type="ECO:0000259" key="1">
    <source>
        <dbReference type="Pfam" id="PF03372"/>
    </source>
</evidence>
<dbReference type="Proteomes" id="UP000291116">
    <property type="component" value="Unassembled WGS sequence"/>
</dbReference>
<dbReference type="EMBL" id="CAACVS010000120">
    <property type="protein sequence ID" value="VEU37304.1"/>
    <property type="molecule type" value="Genomic_DNA"/>
</dbReference>
<accession>A0A448Z5J0</accession>
<dbReference type="InterPro" id="IPR005135">
    <property type="entry name" value="Endo/exonuclease/phosphatase"/>
</dbReference>
<dbReference type="OrthoDB" id="276515at2759"/>
<sequence>MKIANQRSIFAWILLVCLGSSFIFRVFSSNPEQSKGTVALRGRAVPERKLAGAKCGCDSCTDQVLNTLADGHSCGSRIDWAIGNMGLSESEACGLIGGEEYPSKCGGCNPSSCPAPSSHCNCNRCTDAVWNTIADGHSCGDRISWLEQTDVATLLSLGIADGPFDQASACRAVSEQFPGTCTCDCSSTPVEAPPASPPTPMLTGEPIDNTMCGCSSCTDQVLNSVAEGHTCRNRIEWIKANQGLSEADSCQIVADEFPSICGKCDVDRCGSSPPPPAPVSNIGSIKAMSYNTEYSGYADGRLPDFASKIREVDPDVVGIQECQDANALASASGYDVVRQTGPQNYIFYKPGRLQVLESGFMSIPRDNYSERTITWGKFRVVSGDGIGNEFWFFNTHLPHRHNEASDPNTHARIGRLLVAKRAELNAANTPTIVVGDCNPFASDGAPEGSFESNLASGGIPKVYQARGNTGGHAGLDKIFASAGHWTASNAADRGTGRSDHPAIFVDLLTKDA</sequence>
<proteinExistence type="predicted"/>
<dbReference type="SUPFAM" id="SSF56219">
    <property type="entry name" value="DNase I-like"/>
    <property type="match status" value="1"/>
</dbReference>
<keyword evidence="3" id="KW-1185">Reference proteome</keyword>
<dbReference type="GO" id="GO:0003824">
    <property type="term" value="F:catalytic activity"/>
    <property type="evidence" value="ECO:0007669"/>
    <property type="project" value="InterPro"/>
</dbReference>
<feature type="domain" description="Endonuclease/exonuclease/phosphatase" evidence="1">
    <location>
        <begin position="288"/>
        <end position="500"/>
    </location>
</feature>
<dbReference type="Gene3D" id="3.60.10.10">
    <property type="entry name" value="Endonuclease/exonuclease/phosphatase"/>
    <property type="match status" value="1"/>
</dbReference>